<dbReference type="Gene3D" id="3.30.1140.32">
    <property type="entry name" value="Ribosomal protein S3, C-terminal domain"/>
    <property type="match status" value="1"/>
</dbReference>
<dbReference type="GO" id="GO:0003735">
    <property type="term" value="F:structural constituent of ribosome"/>
    <property type="evidence" value="ECO:0007669"/>
    <property type="project" value="InterPro"/>
</dbReference>
<keyword evidence="3" id="KW-0687">Ribonucleoprotein</keyword>
<dbReference type="InterPro" id="IPR036419">
    <property type="entry name" value="Ribosomal_S3_C_sf"/>
</dbReference>
<dbReference type="AlphaFoldDB" id="A0A0B2S3T0"/>
<evidence type="ECO:0000313" key="5">
    <source>
        <dbReference type="EMBL" id="KHN39004.1"/>
    </source>
</evidence>
<comment type="similarity">
    <text evidence="1">Belongs to the universal ribosomal protein uS3 family.</text>
</comment>
<dbReference type="Proteomes" id="UP000053555">
    <property type="component" value="Unassembled WGS sequence"/>
</dbReference>
<dbReference type="PANTHER" id="PTHR11760">
    <property type="entry name" value="30S/40S RIBOSOMAL PROTEIN S3"/>
    <property type="match status" value="1"/>
</dbReference>
<dbReference type="InterPro" id="IPR057258">
    <property type="entry name" value="Ribosomal_uS3"/>
</dbReference>
<dbReference type="GO" id="GO:0006412">
    <property type="term" value="P:translation"/>
    <property type="evidence" value="ECO:0007669"/>
    <property type="project" value="InterPro"/>
</dbReference>
<evidence type="ECO:0000256" key="3">
    <source>
        <dbReference type="ARBA" id="ARBA00023274"/>
    </source>
</evidence>
<dbReference type="Pfam" id="PF00189">
    <property type="entry name" value="Ribosomal_S3_C"/>
    <property type="match status" value="1"/>
</dbReference>
<protein>
    <submittedName>
        <fullName evidence="5">30S ribosomal protein S3</fullName>
    </submittedName>
</protein>
<dbReference type="SUPFAM" id="SSF54821">
    <property type="entry name" value="Ribosomal protein S3 C-terminal domain"/>
    <property type="match status" value="1"/>
</dbReference>
<evidence type="ECO:0000259" key="4">
    <source>
        <dbReference type="Pfam" id="PF00189"/>
    </source>
</evidence>
<dbReference type="EMBL" id="KN646357">
    <property type="protein sequence ID" value="KHN39004.1"/>
    <property type="molecule type" value="Genomic_DNA"/>
</dbReference>
<reference evidence="5" key="1">
    <citation type="submission" date="2014-07" db="EMBL/GenBank/DDBJ databases">
        <title>Identification of a novel salt tolerance gene in wild soybean by whole-genome sequencing.</title>
        <authorList>
            <person name="Lam H.-M."/>
            <person name="Qi X."/>
            <person name="Li M.-W."/>
            <person name="Liu X."/>
            <person name="Xie M."/>
            <person name="Ni M."/>
            <person name="Xu X."/>
        </authorList>
    </citation>
    <scope>NUCLEOTIDE SEQUENCE [LARGE SCALE GENOMIC DNA]</scope>
    <source>
        <tissue evidence="5">Root</tissue>
    </source>
</reference>
<sequence length="104" mass="11355">MGVPAQVSIEEITQPDLDARLVADGIASQLERRVMFRRAMKRAVQNSMKAGAQGIKVELSGRLGGAERLLAQSGIVKVVYLCIHYVLTLTTQMYAQKPLTVLSV</sequence>
<dbReference type="InterPro" id="IPR001351">
    <property type="entry name" value="Ribosomal_uS3_C"/>
</dbReference>
<dbReference type="PANTHER" id="PTHR11760:SF19">
    <property type="entry name" value="SMALL RIBOSOMAL SUBUNIT PROTEIN US3C"/>
    <property type="match status" value="1"/>
</dbReference>
<dbReference type="GO" id="GO:0022627">
    <property type="term" value="C:cytosolic small ribosomal subunit"/>
    <property type="evidence" value="ECO:0007669"/>
    <property type="project" value="TreeGrafter"/>
</dbReference>
<gene>
    <name evidence="5" type="ORF">glysoja_050318</name>
</gene>
<evidence type="ECO:0000256" key="2">
    <source>
        <dbReference type="ARBA" id="ARBA00022980"/>
    </source>
</evidence>
<accession>A0A0B2S3T0</accession>
<organism evidence="5">
    <name type="scientific">Glycine soja</name>
    <name type="common">Wild soybean</name>
    <dbReference type="NCBI Taxonomy" id="3848"/>
    <lineage>
        <taxon>Eukaryota</taxon>
        <taxon>Viridiplantae</taxon>
        <taxon>Streptophyta</taxon>
        <taxon>Embryophyta</taxon>
        <taxon>Tracheophyta</taxon>
        <taxon>Spermatophyta</taxon>
        <taxon>Magnoliopsida</taxon>
        <taxon>eudicotyledons</taxon>
        <taxon>Gunneridae</taxon>
        <taxon>Pentapetalae</taxon>
        <taxon>rosids</taxon>
        <taxon>fabids</taxon>
        <taxon>Fabales</taxon>
        <taxon>Fabaceae</taxon>
        <taxon>Papilionoideae</taxon>
        <taxon>50 kb inversion clade</taxon>
        <taxon>NPAAA clade</taxon>
        <taxon>indigoferoid/millettioid clade</taxon>
        <taxon>Phaseoleae</taxon>
        <taxon>Glycine</taxon>
        <taxon>Glycine subgen. Soja</taxon>
    </lineage>
</organism>
<keyword evidence="2 5" id="KW-0689">Ribosomal protein</keyword>
<proteinExistence type="inferred from homology"/>
<feature type="domain" description="Small ribosomal subunit protein uS3 C-terminal" evidence="4">
    <location>
        <begin position="26"/>
        <end position="68"/>
    </location>
</feature>
<name>A0A0B2S3T0_GLYSO</name>
<evidence type="ECO:0000256" key="1">
    <source>
        <dbReference type="ARBA" id="ARBA00010761"/>
    </source>
</evidence>